<keyword evidence="6" id="KW-0482">Metalloprotease</keyword>
<reference evidence="9" key="1">
    <citation type="submission" date="2016-10" db="EMBL/GenBank/DDBJ databases">
        <authorList>
            <person name="Varghese N."/>
            <person name="Submissions S."/>
        </authorList>
    </citation>
    <scope>NUCLEOTIDE SEQUENCE [LARGE SCALE GENOMIC DNA]</scope>
    <source>
        <strain evidence="9">DSM 7165</strain>
    </source>
</reference>
<comment type="cofactor">
    <cofactor evidence="1">
        <name>Zn(2+)</name>
        <dbReference type="ChEBI" id="CHEBI:29105"/>
    </cofactor>
</comment>
<dbReference type="GO" id="GO:0051603">
    <property type="term" value="P:proteolysis involved in protein catabolic process"/>
    <property type="evidence" value="ECO:0007669"/>
    <property type="project" value="TreeGrafter"/>
</dbReference>
<dbReference type="Gene3D" id="1.25.40.10">
    <property type="entry name" value="Tetratricopeptide repeat domain"/>
    <property type="match status" value="1"/>
</dbReference>
<dbReference type="PANTHER" id="PTHR22726">
    <property type="entry name" value="METALLOENDOPEPTIDASE OMA1"/>
    <property type="match status" value="1"/>
</dbReference>
<keyword evidence="9" id="KW-1185">Reference proteome</keyword>
<evidence type="ECO:0000256" key="4">
    <source>
        <dbReference type="ARBA" id="ARBA00022801"/>
    </source>
</evidence>
<gene>
    <name evidence="8" type="ORF">SAMN05421831_103152</name>
</gene>
<evidence type="ECO:0000256" key="1">
    <source>
        <dbReference type="ARBA" id="ARBA00001947"/>
    </source>
</evidence>
<evidence type="ECO:0000256" key="2">
    <source>
        <dbReference type="ARBA" id="ARBA00022670"/>
    </source>
</evidence>
<dbReference type="GO" id="GO:0016020">
    <property type="term" value="C:membrane"/>
    <property type="evidence" value="ECO:0007669"/>
    <property type="project" value="TreeGrafter"/>
</dbReference>
<dbReference type="EMBL" id="FNYH01000003">
    <property type="protein sequence ID" value="SEI51893.1"/>
    <property type="molecule type" value="Genomic_DNA"/>
</dbReference>
<evidence type="ECO:0000259" key="7">
    <source>
        <dbReference type="Pfam" id="PF01435"/>
    </source>
</evidence>
<accession>A0A1H6R832</accession>
<evidence type="ECO:0000313" key="9">
    <source>
        <dbReference type="Proteomes" id="UP000242999"/>
    </source>
</evidence>
<evidence type="ECO:0000256" key="6">
    <source>
        <dbReference type="ARBA" id="ARBA00023049"/>
    </source>
</evidence>
<dbReference type="InterPro" id="IPR001915">
    <property type="entry name" value="Peptidase_M48"/>
</dbReference>
<dbReference type="OrthoDB" id="9810445at2"/>
<feature type="domain" description="Peptidase M48" evidence="7">
    <location>
        <begin position="75"/>
        <end position="256"/>
    </location>
</feature>
<evidence type="ECO:0000313" key="8">
    <source>
        <dbReference type="EMBL" id="SEI51893.1"/>
    </source>
</evidence>
<dbReference type="Pfam" id="PF01435">
    <property type="entry name" value="Peptidase_M48"/>
    <property type="match status" value="1"/>
</dbReference>
<evidence type="ECO:0000256" key="5">
    <source>
        <dbReference type="ARBA" id="ARBA00022833"/>
    </source>
</evidence>
<name>A0A1H6R832_9GAMM</name>
<dbReference type="RefSeq" id="WP_093308806.1">
    <property type="nucleotide sequence ID" value="NZ_FNYH01000003.1"/>
</dbReference>
<dbReference type="InterPro" id="IPR051156">
    <property type="entry name" value="Mito/Outer_Membr_Metalloprot"/>
</dbReference>
<keyword evidence="4" id="KW-0378">Hydrolase</keyword>
<organism evidence="8 9">
    <name type="scientific">Allopseudospirillum japonicum</name>
    <dbReference type="NCBI Taxonomy" id="64971"/>
    <lineage>
        <taxon>Bacteria</taxon>
        <taxon>Pseudomonadati</taxon>
        <taxon>Pseudomonadota</taxon>
        <taxon>Gammaproteobacteria</taxon>
        <taxon>Oceanospirillales</taxon>
        <taxon>Oceanospirillaceae</taxon>
        <taxon>Allopseudospirillum</taxon>
    </lineage>
</organism>
<sequence>MFTRCYLCLGWVLAILVVGLGPLATAKAQADLPALGSPPLYSAEQQRLLGQAWLRQFRQQAQVHYDPLVQDYSETLLKRLSSYTPMTATQLQLLVVAHRQLNAFAVPGQIIGIHSGLFTFAPTEAEFASVLAHELGHLSQEHFVRRLQQAQANQGLQIASVLAGIALSAAGEPQAGIAAMSSGQAAGIQQSLSYSRLHEQEADRIGLETLAAAGFDPEAMPKMFTRLQQHMHLQGEQGFEFLRTHPLSESRIADTQNHAAQVQNEQQNRPKSALLAGWQLPTLSPYALMRARILVALEGGAEVASARLQSEAPDLAEQKAHLQTYIQALAALPTQATAAIQGLQALLKQYPEDLNLQTSLAEAYFHAQNYPAAEQILSQLLALAPNYYPALWWYGRTLMQTDPTKAYPIWQALSRQRPQDPHIWYQTAEAAGLAGDTLGVHQARAEYFQLHGRWQQAFKHLQLAQQISTQASTQAALAQRIRSLQVLQTQMQALLDGL</sequence>
<dbReference type="PANTHER" id="PTHR22726:SF1">
    <property type="entry name" value="METALLOENDOPEPTIDASE OMA1, MITOCHONDRIAL"/>
    <property type="match status" value="1"/>
</dbReference>
<dbReference type="Proteomes" id="UP000242999">
    <property type="component" value="Unassembled WGS sequence"/>
</dbReference>
<proteinExistence type="predicted"/>
<dbReference type="InterPro" id="IPR011990">
    <property type="entry name" value="TPR-like_helical_dom_sf"/>
</dbReference>
<keyword evidence="5" id="KW-0862">Zinc</keyword>
<dbReference type="STRING" id="64971.SAMN05421831_103152"/>
<dbReference type="GO" id="GO:0046872">
    <property type="term" value="F:metal ion binding"/>
    <property type="evidence" value="ECO:0007669"/>
    <property type="project" value="UniProtKB-KW"/>
</dbReference>
<dbReference type="SUPFAM" id="SSF48452">
    <property type="entry name" value="TPR-like"/>
    <property type="match status" value="1"/>
</dbReference>
<evidence type="ECO:0000256" key="3">
    <source>
        <dbReference type="ARBA" id="ARBA00022723"/>
    </source>
</evidence>
<dbReference type="CDD" id="cd07324">
    <property type="entry name" value="M48C_Oma1-like"/>
    <property type="match status" value="1"/>
</dbReference>
<dbReference type="AlphaFoldDB" id="A0A1H6R832"/>
<keyword evidence="2 8" id="KW-0645">Protease</keyword>
<protein>
    <submittedName>
        <fullName evidence="8">Zn-dependent protease, contains TPR repeats</fullName>
    </submittedName>
</protein>
<keyword evidence="3" id="KW-0479">Metal-binding</keyword>
<dbReference type="Gene3D" id="3.30.2010.10">
    <property type="entry name" value="Metalloproteases ('zincins'), catalytic domain"/>
    <property type="match status" value="1"/>
</dbReference>
<dbReference type="Pfam" id="PF14559">
    <property type="entry name" value="TPR_19"/>
    <property type="match status" value="1"/>
</dbReference>
<dbReference type="GO" id="GO:0004222">
    <property type="term" value="F:metalloendopeptidase activity"/>
    <property type="evidence" value="ECO:0007669"/>
    <property type="project" value="InterPro"/>
</dbReference>